<evidence type="ECO:0000313" key="3">
    <source>
        <dbReference type="Proteomes" id="UP001417504"/>
    </source>
</evidence>
<accession>A0AAP0E5Z3</accession>
<dbReference type="AlphaFoldDB" id="A0AAP0E5Z3"/>
<sequence>MVERTETTAPNAMAQAHVPDNINNLVRPPDPGTDTLVAKLSDLPDSGELLLDNVDGRVAGLDDMETMDSTEENMVVNTPMDACGAVCSNAHSVTSGVPEKILEVSDVISNYGWHLTQLRTNLPILIVEAIQGILVSMSSDDDTLYWAETSNDFDWRYNLPFQGRGRLAKSGDGGVRERGEQSTRGGWEAGRKARAKRAKMWETAPARIPRQIDELERGDGCACPRGGRPIGDDGLWTDDVADTKLLCDAA</sequence>
<reference evidence="2 3" key="1">
    <citation type="submission" date="2024-01" db="EMBL/GenBank/DDBJ databases">
        <title>Genome assemblies of Stephania.</title>
        <authorList>
            <person name="Yang L."/>
        </authorList>
    </citation>
    <scope>NUCLEOTIDE SEQUENCE [LARGE SCALE GENOMIC DNA]</scope>
    <source>
        <strain evidence="2">QJT</strain>
        <tissue evidence="2">Leaf</tissue>
    </source>
</reference>
<comment type="caution">
    <text evidence="2">The sequence shown here is derived from an EMBL/GenBank/DDBJ whole genome shotgun (WGS) entry which is preliminary data.</text>
</comment>
<proteinExistence type="predicted"/>
<name>A0AAP0E5Z3_9MAGN</name>
<protein>
    <submittedName>
        <fullName evidence="2">Uncharacterized protein</fullName>
    </submittedName>
</protein>
<feature type="region of interest" description="Disordered" evidence="1">
    <location>
        <begin position="1"/>
        <end position="30"/>
    </location>
</feature>
<evidence type="ECO:0000256" key="1">
    <source>
        <dbReference type="SAM" id="MobiDB-lite"/>
    </source>
</evidence>
<evidence type="ECO:0000313" key="2">
    <source>
        <dbReference type="EMBL" id="KAK9085940.1"/>
    </source>
</evidence>
<dbReference type="EMBL" id="JBBNAE010000011">
    <property type="protein sequence ID" value="KAK9085940.1"/>
    <property type="molecule type" value="Genomic_DNA"/>
</dbReference>
<dbReference type="Proteomes" id="UP001417504">
    <property type="component" value="Unassembled WGS sequence"/>
</dbReference>
<organism evidence="2 3">
    <name type="scientific">Stephania japonica</name>
    <dbReference type="NCBI Taxonomy" id="461633"/>
    <lineage>
        <taxon>Eukaryota</taxon>
        <taxon>Viridiplantae</taxon>
        <taxon>Streptophyta</taxon>
        <taxon>Embryophyta</taxon>
        <taxon>Tracheophyta</taxon>
        <taxon>Spermatophyta</taxon>
        <taxon>Magnoliopsida</taxon>
        <taxon>Ranunculales</taxon>
        <taxon>Menispermaceae</taxon>
        <taxon>Menispermoideae</taxon>
        <taxon>Cissampelideae</taxon>
        <taxon>Stephania</taxon>
    </lineage>
</organism>
<gene>
    <name evidence="2" type="ORF">Sjap_026351</name>
</gene>
<keyword evidence="3" id="KW-1185">Reference proteome</keyword>